<dbReference type="PaxDb" id="2903-EOD15420"/>
<keyword evidence="2" id="KW-1185">Reference proteome</keyword>
<evidence type="ECO:0000313" key="1">
    <source>
        <dbReference type="EnsemblProtists" id="EOD15420"/>
    </source>
</evidence>
<dbReference type="GeneID" id="17261570"/>
<name>A0A0D3IVY5_EMIH1</name>
<protein>
    <submittedName>
        <fullName evidence="1">Uncharacterized protein</fullName>
    </submittedName>
</protein>
<dbReference type="Proteomes" id="UP000013827">
    <property type="component" value="Unassembled WGS sequence"/>
</dbReference>
<sequence length="182" mass="19627">MATGGVWNRLQQVAEATCIFVQKALKWPKSLVAHVAIATRLAMGIPWKQWSDIAVLFCAVVTSLKFCQVTAASRGQRGFLLTTPIHISSFGVDNGIGFHGALMIVRDGDDRMKCSVEVLDMQSGFCRASCAFVDTRKKRVAVEKTDNPHSDVLGRFLEALVMSGSELHVAMIGAGTAKGDGD</sequence>
<evidence type="ECO:0000313" key="2">
    <source>
        <dbReference type="Proteomes" id="UP000013827"/>
    </source>
</evidence>
<dbReference type="RefSeq" id="XP_005767849.1">
    <property type="nucleotide sequence ID" value="XM_005767792.1"/>
</dbReference>
<dbReference type="KEGG" id="ehx:EMIHUDRAFT_211628"/>
<dbReference type="HOGENOM" id="CLU_1484630_0_0_1"/>
<dbReference type="AlphaFoldDB" id="A0A0D3IVY5"/>
<proteinExistence type="predicted"/>
<accession>A0A0D3IVY5</accession>
<reference evidence="2" key="1">
    <citation type="journal article" date="2013" name="Nature">
        <title>Pan genome of the phytoplankton Emiliania underpins its global distribution.</title>
        <authorList>
            <person name="Read B.A."/>
            <person name="Kegel J."/>
            <person name="Klute M.J."/>
            <person name="Kuo A."/>
            <person name="Lefebvre S.C."/>
            <person name="Maumus F."/>
            <person name="Mayer C."/>
            <person name="Miller J."/>
            <person name="Monier A."/>
            <person name="Salamov A."/>
            <person name="Young J."/>
            <person name="Aguilar M."/>
            <person name="Claverie J.M."/>
            <person name="Frickenhaus S."/>
            <person name="Gonzalez K."/>
            <person name="Herman E.K."/>
            <person name="Lin Y.C."/>
            <person name="Napier J."/>
            <person name="Ogata H."/>
            <person name="Sarno A.F."/>
            <person name="Shmutz J."/>
            <person name="Schroeder D."/>
            <person name="de Vargas C."/>
            <person name="Verret F."/>
            <person name="von Dassow P."/>
            <person name="Valentin K."/>
            <person name="Van de Peer Y."/>
            <person name="Wheeler G."/>
            <person name="Dacks J.B."/>
            <person name="Delwiche C.F."/>
            <person name="Dyhrman S.T."/>
            <person name="Glockner G."/>
            <person name="John U."/>
            <person name="Richards T."/>
            <person name="Worden A.Z."/>
            <person name="Zhang X."/>
            <person name="Grigoriev I.V."/>
            <person name="Allen A.E."/>
            <person name="Bidle K."/>
            <person name="Borodovsky M."/>
            <person name="Bowler C."/>
            <person name="Brownlee C."/>
            <person name="Cock J.M."/>
            <person name="Elias M."/>
            <person name="Gladyshev V.N."/>
            <person name="Groth M."/>
            <person name="Guda C."/>
            <person name="Hadaegh A."/>
            <person name="Iglesias-Rodriguez M.D."/>
            <person name="Jenkins J."/>
            <person name="Jones B.M."/>
            <person name="Lawson T."/>
            <person name="Leese F."/>
            <person name="Lindquist E."/>
            <person name="Lobanov A."/>
            <person name="Lomsadze A."/>
            <person name="Malik S.B."/>
            <person name="Marsh M.E."/>
            <person name="Mackinder L."/>
            <person name="Mock T."/>
            <person name="Mueller-Roeber B."/>
            <person name="Pagarete A."/>
            <person name="Parker M."/>
            <person name="Probert I."/>
            <person name="Quesneville H."/>
            <person name="Raines C."/>
            <person name="Rensing S.A."/>
            <person name="Riano-Pachon D.M."/>
            <person name="Richier S."/>
            <person name="Rokitta S."/>
            <person name="Shiraiwa Y."/>
            <person name="Soanes D.M."/>
            <person name="van der Giezen M."/>
            <person name="Wahlund T.M."/>
            <person name="Williams B."/>
            <person name="Wilson W."/>
            <person name="Wolfe G."/>
            <person name="Wurch L.L."/>
        </authorList>
    </citation>
    <scope>NUCLEOTIDE SEQUENCE</scope>
</reference>
<dbReference type="EnsemblProtists" id="EOD15420">
    <property type="protein sequence ID" value="EOD15420"/>
    <property type="gene ID" value="EMIHUDRAFT_211628"/>
</dbReference>
<reference evidence="1" key="2">
    <citation type="submission" date="2024-10" db="UniProtKB">
        <authorList>
            <consortium name="EnsemblProtists"/>
        </authorList>
    </citation>
    <scope>IDENTIFICATION</scope>
</reference>
<organism evidence="1 2">
    <name type="scientific">Emiliania huxleyi (strain CCMP1516)</name>
    <dbReference type="NCBI Taxonomy" id="280463"/>
    <lineage>
        <taxon>Eukaryota</taxon>
        <taxon>Haptista</taxon>
        <taxon>Haptophyta</taxon>
        <taxon>Prymnesiophyceae</taxon>
        <taxon>Isochrysidales</taxon>
        <taxon>Noelaerhabdaceae</taxon>
        <taxon>Emiliania</taxon>
    </lineage>
</organism>